<feature type="domain" description="DUF6671" evidence="1">
    <location>
        <begin position="66"/>
        <end position="279"/>
    </location>
</feature>
<keyword evidence="3" id="KW-1185">Reference proteome</keyword>
<dbReference type="EMBL" id="SOHQ01000043">
    <property type="protein sequence ID" value="TFD75550.1"/>
    <property type="molecule type" value="Genomic_DNA"/>
</dbReference>
<organism evidence="2 3">
    <name type="scientific">Cryobacterium psychrophilum</name>
    <dbReference type="NCBI Taxonomy" id="41988"/>
    <lineage>
        <taxon>Bacteria</taxon>
        <taxon>Bacillati</taxon>
        <taxon>Actinomycetota</taxon>
        <taxon>Actinomycetes</taxon>
        <taxon>Micrococcales</taxon>
        <taxon>Microbacteriaceae</taxon>
        <taxon>Cryobacterium</taxon>
    </lineage>
</organism>
<dbReference type="InterPro" id="IPR046612">
    <property type="entry name" value="DUF6671"/>
</dbReference>
<dbReference type="AlphaFoldDB" id="A0A4Y8KL61"/>
<accession>A0A4Y8KL61</accession>
<reference evidence="2 3" key="1">
    <citation type="submission" date="2019-03" db="EMBL/GenBank/DDBJ databases">
        <title>Genomics of glacier-inhabiting Cryobacterium strains.</title>
        <authorList>
            <person name="Liu Q."/>
            <person name="Xin Y.-H."/>
        </authorList>
    </citation>
    <scope>NUCLEOTIDE SEQUENCE [LARGE SCALE GENOMIC DNA]</scope>
    <source>
        <strain evidence="2 3">CGMCC 1.4292</strain>
    </source>
</reference>
<gene>
    <name evidence="2" type="ORF">E3T53_15805</name>
</gene>
<dbReference type="Proteomes" id="UP000298218">
    <property type="component" value="Unassembled WGS sequence"/>
</dbReference>
<sequence>MSTLPYAGARVAFATMHGKEQLAQGPFYDTLGAGVVAPTGLDTDQFGTFSGEIVRTLSPRAAAQVKARLGMHLADTPYGLASEGSFSSGLGFLVEHHEVLLFIDEIRGLELVEATIATSPLPPARPIATVDAALTYATAIGYPAQGLILRGGAAGEIIHKNLNSLEALRSAMSQLLLHTPGRPIVISPDYRAHRCASRAAVIITLAENMARRLATPCARCHTPGFGQVGIERGLPCSDCGEPTRVIAADIFGCGNCPHTLRTARASRVAAPQWCDSCNP</sequence>
<dbReference type="Pfam" id="PF20376">
    <property type="entry name" value="DUF6671"/>
    <property type="match status" value="1"/>
</dbReference>
<name>A0A4Y8KL61_9MICO</name>
<evidence type="ECO:0000313" key="2">
    <source>
        <dbReference type="EMBL" id="TFD75550.1"/>
    </source>
</evidence>
<comment type="caution">
    <text evidence="2">The sequence shown here is derived from an EMBL/GenBank/DDBJ whole genome shotgun (WGS) entry which is preliminary data.</text>
</comment>
<dbReference type="RefSeq" id="WP_134172859.1">
    <property type="nucleotide sequence ID" value="NZ_SODI01000001.1"/>
</dbReference>
<protein>
    <recommendedName>
        <fullName evidence="1">DUF6671 domain-containing protein</fullName>
    </recommendedName>
</protein>
<evidence type="ECO:0000259" key="1">
    <source>
        <dbReference type="Pfam" id="PF20376"/>
    </source>
</evidence>
<evidence type="ECO:0000313" key="3">
    <source>
        <dbReference type="Proteomes" id="UP000298218"/>
    </source>
</evidence>
<proteinExistence type="predicted"/>
<dbReference type="OrthoDB" id="9793837at2"/>